<feature type="region of interest" description="Disordered" evidence="1">
    <location>
        <begin position="1"/>
        <end position="37"/>
    </location>
</feature>
<proteinExistence type="predicted"/>
<keyword evidence="3" id="KW-1185">Reference proteome</keyword>
<evidence type="ECO:0000256" key="1">
    <source>
        <dbReference type="SAM" id="MobiDB-lite"/>
    </source>
</evidence>
<dbReference type="EMBL" id="CP133621">
    <property type="protein sequence ID" value="WMV49942.1"/>
    <property type="molecule type" value="Genomic_DNA"/>
</dbReference>
<accession>A0AAF0UP74</accession>
<evidence type="ECO:0000313" key="3">
    <source>
        <dbReference type="Proteomes" id="UP001234989"/>
    </source>
</evidence>
<dbReference type="Proteomes" id="UP001234989">
    <property type="component" value="Chromosome 10"/>
</dbReference>
<evidence type="ECO:0000313" key="2">
    <source>
        <dbReference type="EMBL" id="WMV49942.1"/>
    </source>
</evidence>
<protein>
    <submittedName>
        <fullName evidence="2">Uncharacterized protein</fullName>
    </submittedName>
</protein>
<name>A0AAF0UP74_SOLVR</name>
<feature type="compositionally biased region" description="Polar residues" evidence="1">
    <location>
        <begin position="26"/>
        <end position="37"/>
    </location>
</feature>
<organism evidence="2 3">
    <name type="scientific">Solanum verrucosum</name>
    <dbReference type="NCBI Taxonomy" id="315347"/>
    <lineage>
        <taxon>Eukaryota</taxon>
        <taxon>Viridiplantae</taxon>
        <taxon>Streptophyta</taxon>
        <taxon>Embryophyta</taxon>
        <taxon>Tracheophyta</taxon>
        <taxon>Spermatophyta</taxon>
        <taxon>Magnoliopsida</taxon>
        <taxon>eudicotyledons</taxon>
        <taxon>Gunneridae</taxon>
        <taxon>Pentapetalae</taxon>
        <taxon>asterids</taxon>
        <taxon>lamiids</taxon>
        <taxon>Solanales</taxon>
        <taxon>Solanaceae</taxon>
        <taxon>Solanoideae</taxon>
        <taxon>Solaneae</taxon>
        <taxon>Solanum</taxon>
    </lineage>
</organism>
<sequence>MESRTEFPYQTIGSALAPLRVRENNPSDSNEGASRSH</sequence>
<gene>
    <name evidence="2" type="ORF">MTR67_043327</name>
</gene>
<dbReference type="AlphaFoldDB" id="A0AAF0UP74"/>
<reference evidence="2" key="1">
    <citation type="submission" date="2023-08" db="EMBL/GenBank/DDBJ databases">
        <title>A de novo genome assembly of Solanum verrucosum Schlechtendal, a Mexican diploid species geographically isolated from the other diploid A-genome species in potato relatives.</title>
        <authorList>
            <person name="Hosaka K."/>
        </authorList>
    </citation>
    <scope>NUCLEOTIDE SEQUENCE</scope>
    <source>
        <tissue evidence="2">Young leaves</tissue>
    </source>
</reference>